<name>A0A2P2QIT6_RHIMU</name>
<sequence length="59" mass="6546">MLVGIRVFLKKETCKHIAQKQRRLKAESSILFSHGWMDEFGPNSKPSPSDFSAVGGPIS</sequence>
<evidence type="ECO:0000256" key="1">
    <source>
        <dbReference type="SAM" id="MobiDB-lite"/>
    </source>
</evidence>
<dbReference type="EMBL" id="GGEC01086392">
    <property type="protein sequence ID" value="MBX66876.1"/>
    <property type="molecule type" value="Transcribed_RNA"/>
</dbReference>
<feature type="region of interest" description="Disordered" evidence="1">
    <location>
        <begin position="39"/>
        <end position="59"/>
    </location>
</feature>
<proteinExistence type="predicted"/>
<dbReference type="AlphaFoldDB" id="A0A2P2QIT6"/>
<accession>A0A2P2QIT6</accession>
<protein>
    <submittedName>
        <fullName evidence="2">Uncharacterized protein</fullName>
    </submittedName>
</protein>
<organism evidence="2">
    <name type="scientific">Rhizophora mucronata</name>
    <name type="common">Asiatic mangrove</name>
    <dbReference type="NCBI Taxonomy" id="61149"/>
    <lineage>
        <taxon>Eukaryota</taxon>
        <taxon>Viridiplantae</taxon>
        <taxon>Streptophyta</taxon>
        <taxon>Embryophyta</taxon>
        <taxon>Tracheophyta</taxon>
        <taxon>Spermatophyta</taxon>
        <taxon>Magnoliopsida</taxon>
        <taxon>eudicotyledons</taxon>
        <taxon>Gunneridae</taxon>
        <taxon>Pentapetalae</taxon>
        <taxon>rosids</taxon>
        <taxon>fabids</taxon>
        <taxon>Malpighiales</taxon>
        <taxon>Rhizophoraceae</taxon>
        <taxon>Rhizophora</taxon>
    </lineage>
</organism>
<evidence type="ECO:0000313" key="2">
    <source>
        <dbReference type="EMBL" id="MBX66876.1"/>
    </source>
</evidence>
<reference evidence="2" key="1">
    <citation type="submission" date="2018-02" db="EMBL/GenBank/DDBJ databases">
        <title>Rhizophora mucronata_Transcriptome.</title>
        <authorList>
            <person name="Meera S.P."/>
            <person name="Sreeshan A."/>
            <person name="Augustine A."/>
        </authorList>
    </citation>
    <scope>NUCLEOTIDE SEQUENCE</scope>
    <source>
        <tissue evidence="2">Leaf</tissue>
    </source>
</reference>